<reference evidence="2 3" key="1">
    <citation type="submission" date="2024-02" db="EMBL/GenBank/DDBJ databases">
        <title>High-quality chromosome-scale genome assembly of Pensacola bahiagrass (Paspalum notatum Flugge var. saurae).</title>
        <authorList>
            <person name="Vega J.M."/>
            <person name="Podio M."/>
            <person name="Orjuela J."/>
            <person name="Siena L.A."/>
            <person name="Pessino S.C."/>
            <person name="Combes M.C."/>
            <person name="Mariac C."/>
            <person name="Albertini E."/>
            <person name="Pupilli F."/>
            <person name="Ortiz J.P.A."/>
            <person name="Leblanc O."/>
        </authorList>
    </citation>
    <scope>NUCLEOTIDE SEQUENCE [LARGE SCALE GENOMIC DNA]</scope>
    <source>
        <strain evidence="2">R1</strain>
        <tissue evidence="2">Leaf</tissue>
    </source>
</reference>
<feature type="compositionally biased region" description="Low complexity" evidence="1">
    <location>
        <begin position="268"/>
        <end position="282"/>
    </location>
</feature>
<feature type="region of interest" description="Disordered" evidence="1">
    <location>
        <begin position="151"/>
        <end position="195"/>
    </location>
</feature>
<organism evidence="2 3">
    <name type="scientific">Paspalum notatum var. saurae</name>
    <dbReference type="NCBI Taxonomy" id="547442"/>
    <lineage>
        <taxon>Eukaryota</taxon>
        <taxon>Viridiplantae</taxon>
        <taxon>Streptophyta</taxon>
        <taxon>Embryophyta</taxon>
        <taxon>Tracheophyta</taxon>
        <taxon>Spermatophyta</taxon>
        <taxon>Magnoliopsida</taxon>
        <taxon>Liliopsida</taxon>
        <taxon>Poales</taxon>
        <taxon>Poaceae</taxon>
        <taxon>PACMAD clade</taxon>
        <taxon>Panicoideae</taxon>
        <taxon>Andropogonodae</taxon>
        <taxon>Paspaleae</taxon>
        <taxon>Paspalinae</taxon>
        <taxon>Paspalum</taxon>
    </lineage>
</organism>
<dbReference type="EMBL" id="CP144754">
    <property type="protein sequence ID" value="WVZ99765.1"/>
    <property type="molecule type" value="Genomic_DNA"/>
</dbReference>
<sequence>MDRLTVEARGEAAGGEVVEDEQLLVLGVYPRRGTRLRCSAAAAAAASTHAANSRLAAATSRRRFTTTTVPSSSVALYDVPVAPFPSTSADARSRSSRSKLYCRNTSRLRSAAAAAARPISLDDDVKSPLGPISPDAVDGVSPRVGGVLSAAAFASPEEPRRRLRRRARHSRATRSATRNSAAAPAPTATATTAAPESLRLLLPLPSSEGLAHGRSRSGAPQRPAFPAKSSGGMLASEAGMGPSRSLKETLSVARPPRVGGIGPERRLASSLSERSLGSAPSSVGTAPESWFRESARCSSAASADTSGGMAPSARRRGSARTSGGTGPRRRLSRSESTWRPWRRESVPGVTPPARPIPGRCSSVTVALAASQRTPVQAQAGSREAFHPSARSCGVPDRNACSADTSCAGGPAPTDGSARSRRRRRSGGRAARSRGAAICAAKRRGKQSYAEAPSIVGVDGCARRRGTDDIARCAVVWGS</sequence>
<gene>
    <name evidence="2" type="ORF">U9M48_045019</name>
</gene>
<accession>A0AAQ3UW80</accession>
<feature type="compositionally biased region" description="Low complexity" evidence="1">
    <location>
        <begin position="427"/>
        <end position="436"/>
    </location>
</feature>
<protein>
    <submittedName>
        <fullName evidence="2">Uncharacterized protein</fullName>
    </submittedName>
</protein>
<dbReference type="AlphaFoldDB" id="A0AAQ3UW80"/>
<feature type="region of interest" description="Disordered" evidence="1">
    <location>
        <begin position="207"/>
        <end position="357"/>
    </location>
</feature>
<evidence type="ECO:0000313" key="2">
    <source>
        <dbReference type="EMBL" id="WVZ99765.1"/>
    </source>
</evidence>
<name>A0AAQ3UW80_PASNO</name>
<feature type="compositionally biased region" description="Low complexity" evidence="1">
    <location>
        <begin position="173"/>
        <end position="195"/>
    </location>
</feature>
<evidence type="ECO:0000313" key="3">
    <source>
        <dbReference type="Proteomes" id="UP001341281"/>
    </source>
</evidence>
<keyword evidence="3" id="KW-1185">Reference proteome</keyword>
<feature type="compositionally biased region" description="Basic residues" evidence="1">
    <location>
        <begin position="161"/>
        <end position="172"/>
    </location>
</feature>
<dbReference type="Proteomes" id="UP001341281">
    <property type="component" value="Chromosome 10"/>
</dbReference>
<feature type="compositionally biased region" description="Low complexity" evidence="1">
    <location>
        <begin position="296"/>
        <end position="312"/>
    </location>
</feature>
<proteinExistence type="predicted"/>
<feature type="region of interest" description="Disordered" evidence="1">
    <location>
        <begin position="401"/>
        <end position="436"/>
    </location>
</feature>
<evidence type="ECO:0000256" key="1">
    <source>
        <dbReference type="SAM" id="MobiDB-lite"/>
    </source>
</evidence>